<gene>
    <name evidence="1" type="ORF">NCI00_09160</name>
</gene>
<keyword evidence="1" id="KW-0540">Nuclease</keyword>
<name>A0ABT1FLF8_9BACT</name>
<proteinExistence type="predicted"/>
<dbReference type="Proteomes" id="UP001204772">
    <property type="component" value="Unassembled WGS sequence"/>
</dbReference>
<dbReference type="GO" id="GO:0004519">
    <property type="term" value="F:endonuclease activity"/>
    <property type="evidence" value="ECO:0007669"/>
    <property type="project" value="UniProtKB-KW"/>
</dbReference>
<evidence type="ECO:0000313" key="2">
    <source>
        <dbReference type="Proteomes" id="UP001204772"/>
    </source>
</evidence>
<dbReference type="RefSeq" id="WP_253526842.1">
    <property type="nucleotide sequence ID" value="NZ_JAMZEL010000002.1"/>
</dbReference>
<keyword evidence="2" id="KW-1185">Reference proteome</keyword>
<sequence length="72" mass="8375">MSTAQILYKQYKALPKRLQNELKQLINAEEEELVEINLPEFKKAVKQVKLLREGKIQARPVSELIKELENGL</sequence>
<reference evidence="1 2" key="1">
    <citation type="submission" date="2022-06" db="EMBL/GenBank/DDBJ databases">
        <title>Runella sp. S5 genome sequencing.</title>
        <authorList>
            <person name="Park S."/>
        </authorList>
    </citation>
    <scope>NUCLEOTIDE SEQUENCE [LARGE SCALE GENOMIC DNA]</scope>
    <source>
        <strain evidence="1 2">S5</strain>
    </source>
</reference>
<keyword evidence="1" id="KW-0255">Endonuclease</keyword>
<dbReference type="EMBL" id="JAMZEL010000002">
    <property type="protein sequence ID" value="MCP1382591.1"/>
    <property type="molecule type" value="Genomic_DNA"/>
</dbReference>
<keyword evidence="1" id="KW-0378">Hydrolase</keyword>
<accession>A0ABT1FLF8</accession>
<comment type="caution">
    <text evidence="1">The sequence shown here is derived from an EMBL/GenBank/DDBJ whole genome shotgun (WGS) entry which is preliminary data.</text>
</comment>
<organism evidence="1 2">
    <name type="scientific">Runella salmonicolor</name>
    <dbReference type="NCBI Taxonomy" id="2950278"/>
    <lineage>
        <taxon>Bacteria</taxon>
        <taxon>Pseudomonadati</taxon>
        <taxon>Bacteroidota</taxon>
        <taxon>Cytophagia</taxon>
        <taxon>Cytophagales</taxon>
        <taxon>Spirosomataceae</taxon>
        <taxon>Runella</taxon>
    </lineage>
</organism>
<evidence type="ECO:0000313" key="1">
    <source>
        <dbReference type="EMBL" id="MCP1382591.1"/>
    </source>
</evidence>
<protein>
    <submittedName>
        <fullName evidence="1">Endonuclease Q family protein</fullName>
    </submittedName>
</protein>